<evidence type="ECO:0000313" key="13">
    <source>
        <dbReference type="Proteomes" id="UP000319769"/>
    </source>
</evidence>
<keyword evidence="9" id="KW-0472">Membrane</keyword>
<dbReference type="PANTHER" id="PTHR45436">
    <property type="entry name" value="SENSOR HISTIDINE KINASE YKOH"/>
    <property type="match status" value="1"/>
</dbReference>
<organism evidence="12 13">
    <name type="scientific">Amycolatopsis acidicola</name>
    <dbReference type="NCBI Taxonomy" id="2596893"/>
    <lineage>
        <taxon>Bacteria</taxon>
        <taxon>Bacillati</taxon>
        <taxon>Actinomycetota</taxon>
        <taxon>Actinomycetes</taxon>
        <taxon>Pseudonocardiales</taxon>
        <taxon>Pseudonocardiaceae</taxon>
        <taxon>Amycolatopsis</taxon>
    </lineage>
</organism>
<accession>A0A5N0UNY5</accession>
<dbReference type="Gene3D" id="6.10.340.10">
    <property type="match status" value="1"/>
</dbReference>
<dbReference type="InterPro" id="IPR003594">
    <property type="entry name" value="HATPase_dom"/>
</dbReference>
<dbReference type="CDD" id="cd00075">
    <property type="entry name" value="HATPase"/>
    <property type="match status" value="1"/>
</dbReference>
<keyword evidence="5 9" id="KW-0812">Transmembrane</keyword>
<evidence type="ECO:0000256" key="7">
    <source>
        <dbReference type="ARBA" id="ARBA00022989"/>
    </source>
</evidence>
<dbReference type="Proteomes" id="UP000319769">
    <property type="component" value="Unassembled WGS sequence"/>
</dbReference>
<evidence type="ECO:0000256" key="4">
    <source>
        <dbReference type="ARBA" id="ARBA00022679"/>
    </source>
</evidence>
<keyword evidence="3" id="KW-0597">Phosphoprotein</keyword>
<dbReference type="PROSITE" id="PS50109">
    <property type="entry name" value="HIS_KIN"/>
    <property type="match status" value="1"/>
</dbReference>
<dbReference type="Pfam" id="PF02518">
    <property type="entry name" value="HATPase_c"/>
    <property type="match status" value="1"/>
</dbReference>
<evidence type="ECO:0000256" key="10">
    <source>
        <dbReference type="SAM" id="SignalP"/>
    </source>
</evidence>
<feature type="chain" id="PRO_5024402884" description="histidine kinase" evidence="10">
    <location>
        <begin position="21"/>
        <end position="761"/>
    </location>
</feature>
<dbReference type="InterPro" id="IPR036890">
    <property type="entry name" value="HATPase_C_sf"/>
</dbReference>
<comment type="catalytic activity">
    <reaction evidence="1">
        <text>ATP + protein L-histidine = ADP + protein N-phospho-L-histidine.</text>
        <dbReference type="EC" id="2.7.13.3"/>
    </reaction>
</comment>
<feature type="compositionally biased region" description="Polar residues" evidence="8">
    <location>
        <begin position="741"/>
        <end position="750"/>
    </location>
</feature>
<dbReference type="GO" id="GO:0000160">
    <property type="term" value="P:phosphorelay signal transduction system"/>
    <property type="evidence" value="ECO:0007669"/>
    <property type="project" value="TreeGrafter"/>
</dbReference>
<dbReference type="EC" id="2.7.13.3" evidence="2"/>
<dbReference type="GO" id="GO:0004673">
    <property type="term" value="F:protein histidine kinase activity"/>
    <property type="evidence" value="ECO:0007669"/>
    <property type="project" value="UniProtKB-EC"/>
</dbReference>
<feature type="compositionally biased region" description="Polar residues" evidence="8">
    <location>
        <begin position="716"/>
        <end position="730"/>
    </location>
</feature>
<evidence type="ECO:0000256" key="5">
    <source>
        <dbReference type="ARBA" id="ARBA00022692"/>
    </source>
</evidence>
<evidence type="ECO:0000256" key="3">
    <source>
        <dbReference type="ARBA" id="ARBA00022553"/>
    </source>
</evidence>
<keyword evidence="10" id="KW-0732">Signal</keyword>
<dbReference type="SUPFAM" id="SSF55874">
    <property type="entry name" value="ATPase domain of HSP90 chaperone/DNA topoisomerase II/histidine kinase"/>
    <property type="match status" value="1"/>
</dbReference>
<proteinExistence type="predicted"/>
<dbReference type="InterPro" id="IPR050428">
    <property type="entry name" value="TCS_sensor_his_kinase"/>
</dbReference>
<dbReference type="Gene3D" id="3.30.565.10">
    <property type="entry name" value="Histidine kinase-like ATPase, C-terminal domain"/>
    <property type="match status" value="1"/>
</dbReference>
<keyword evidence="13" id="KW-1185">Reference proteome</keyword>
<feature type="transmembrane region" description="Helical" evidence="9">
    <location>
        <begin position="296"/>
        <end position="318"/>
    </location>
</feature>
<dbReference type="RefSeq" id="WP_144753115.1">
    <property type="nucleotide sequence ID" value="NZ_VMNW02000087.1"/>
</dbReference>
<evidence type="ECO:0000313" key="12">
    <source>
        <dbReference type="EMBL" id="KAA9152494.1"/>
    </source>
</evidence>
<keyword evidence="4" id="KW-0808">Transferase</keyword>
<feature type="region of interest" description="Disordered" evidence="8">
    <location>
        <begin position="638"/>
        <end position="761"/>
    </location>
</feature>
<evidence type="ECO:0000256" key="8">
    <source>
        <dbReference type="SAM" id="MobiDB-lite"/>
    </source>
</evidence>
<evidence type="ECO:0000259" key="11">
    <source>
        <dbReference type="PROSITE" id="PS50109"/>
    </source>
</evidence>
<name>A0A5N0UNY5_9PSEU</name>
<keyword evidence="6" id="KW-0418">Kinase</keyword>
<dbReference type="AlphaFoldDB" id="A0A5N0UNY5"/>
<dbReference type="OrthoDB" id="3502710at2"/>
<dbReference type="InterPro" id="IPR013587">
    <property type="entry name" value="Nitrate/nitrite_sensing"/>
</dbReference>
<evidence type="ECO:0000256" key="9">
    <source>
        <dbReference type="SAM" id="Phobius"/>
    </source>
</evidence>
<keyword evidence="7 9" id="KW-1133">Transmembrane helix</keyword>
<dbReference type="GO" id="GO:0005886">
    <property type="term" value="C:plasma membrane"/>
    <property type="evidence" value="ECO:0007669"/>
    <property type="project" value="TreeGrafter"/>
</dbReference>
<feature type="compositionally biased region" description="Basic and acidic residues" evidence="8">
    <location>
        <begin position="662"/>
        <end position="675"/>
    </location>
</feature>
<evidence type="ECO:0000256" key="6">
    <source>
        <dbReference type="ARBA" id="ARBA00022777"/>
    </source>
</evidence>
<comment type="caution">
    <text evidence="12">The sequence shown here is derived from an EMBL/GenBank/DDBJ whole genome shotgun (WGS) entry which is preliminary data.</text>
</comment>
<reference evidence="12" key="1">
    <citation type="submission" date="2019-09" db="EMBL/GenBank/DDBJ databases">
        <authorList>
            <person name="Teo W.F.A."/>
            <person name="Duangmal K."/>
        </authorList>
    </citation>
    <scope>NUCLEOTIDE SEQUENCE [LARGE SCALE GENOMIC DNA]</scope>
    <source>
        <strain evidence="12">K81G1</strain>
    </source>
</reference>
<gene>
    <name evidence="12" type="ORF">FPZ12_036870</name>
</gene>
<dbReference type="EMBL" id="VMNW02000087">
    <property type="protein sequence ID" value="KAA9152494.1"/>
    <property type="molecule type" value="Genomic_DNA"/>
</dbReference>
<evidence type="ECO:0000256" key="2">
    <source>
        <dbReference type="ARBA" id="ARBA00012438"/>
    </source>
</evidence>
<dbReference type="PANTHER" id="PTHR45436:SF5">
    <property type="entry name" value="SENSOR HISTIDINE KINASE TRCS"/>
    <property type="match status" value="1"/>
</dbReference>
<feature type="domain" description="Histidine kinase" evidence="11">
    <location>
        <begin position="504"/>
        <end position="612"/>
    </location>
</feature>
<feature type="signal peptide" evidence="10">
    <location>
        <begin position="1"/>
        <end position="20"/>
    </location>
</feature>
<evidence type="ECO:0000256" key="1">
    <source>
        <dbReference type="ARBA" id="ARBA00000085"/>
    </source>
</evidence>
<sequence>MLAIALIPSAVLLITGAAVAGSLVTSGIAARNWADILKTAIPPCITWEATVQQELATSMRALAGDAQARTDLQGVRDRTNTVLSQLTVLAGITGQLNPEGVAKTNAEFAELAARLPVVRQGIDQSQVSPADVDALFTGLGRAVMNGIADSARTTSDAAAAREQITTVDLFRVMEAQGRANGVAAVLTTRGQLTPDERVSFTQFVGTYRQGLEGQFSRLPAAEQDRYTRLVNGDAWKTAQAAEDSLSTTGSLRIQLADYRDAENQVATELLGLWSDHFTYGADIAGDAADTTLLQSIIAGLITLIVAVAAFFVSVRLANALVRRLRRLRSQTLELAEVKLPGLVRRLHDGDQVDVDAEVTPIDRGDDEIGQVAEAFSAAQRTAIAAATAEAKTRGGLNKVFLDIAHRSQIVVHRQLDVLDVAEAKQSDPEHLELLFQLDHLTTAARRNAENLLILGGGQPGRKWRNPVALEEVVRSAISETEDFARVSAVRLPEVKVMGSAVADILHLLAELVDNATSFSPPGAPVAVRGNVVGKGVAVEIEDQGLGIPFDEREELNERLRNPPDFQEMALAGQRNLGLFVIGQLARKHGIVVNLVDSAYGGIKAIVLIPAKIIDTEEPADVEPSAAETRADLTPIRRARHARHARVPSFVPEAAVDPVPRPARSDEDFDPRRWPQEEPVTESLSPSPHRRAASPATVSVGSPGRKPLPRRRRQANLAPQLQTEQPSTSDSLELRSPDAARSSMSAFQRGTWQARKSRDDAQ</sequence>
<dbReference type="InterPro" id="IPR005467">
    <property type="entry name" value="His_kinase_dom"/>
</dbReference>
<protein>
    <recommendedName>
        <fullName evidence="2">histidine kinase</fullName>
        <ecNumber evidence="2">2.7.13.3</ecNumber>
    </recommendedName>
</protein>
<dbReference type="SMART" id="SM00387">
    <property type="entry name" value="HATPase_c"/>
    <property type="match status" value="1"/>
</dbReference>
<dbReference type="Pfam" id="PF08376">
    <property type="entry name" value="NIT"/>
    <property type="match status" value="1"/>
</dbReference>